<evidence type="ECO:0000313" key="1">
    <source>
        <dbReference type="EMBL" id="KSV17964.1"/>
    </source>
</evidence>
<dbReference type="PATRIC" id="fig|61435.5.peg.944"/>
<dbReference type="Proteomes" id="UP001327986">
    <property type="component" value="Chromosome"/>
</dbReference>
<name>A0A0V8M2J8_9CHLR</name>
<dbReference type="eggNOG" id="ENOG5032FXH">
    <property type="taxonomic scope" value="Bacteria"/>
</dbReference>
<gene>
    <name evidence="1" type="ORF">DA01_04795</name>
    <name evidence="2" type="ORF">VLL09_06895</name>
</gene>
<reference evidence="2" key="2">
    <citation type="submission" date="2023-12" db="EMBL/GenBank/DDBJ databases">
        <title>Isolation of organohalide respiring bacteria Dehalococcoides mccartyi strain GPTCE1 in groundwater collected near a chemical plant in Suzhou, China.</title>
        <authorList>
            <person name="Liu G."/>
        </authorList>
    </citation>
    <scope>NUCLEOTIDE SEQUENCE</scope>
    <source>
        <strain evidence="2">GPTCE1</strain>
    </source>
</reference>
<organism evidence="1 3">
    <name type="scientific">Dehalococcoides mccartyi</name>
    <dbReference type="NCBI Taxonomy" id="61435"/>
    <lineage>
        <taxon>Bacteria</taxon>
        <taxon>Bacillati</taxon>
        <taxon>Chloroflexota</taxon>
        <taxon>Dehalococcoidia</taxon>
        <taxon>Dehalococcoidales</taxon>
        <taxon>Dehalococcoidaceae</taxon>
        <taxon>Dehalococcoides</taxon>
    </lineage>
</organism>
<dbReference type="EMBL" id="JGYD01000018">
    <property type="protein sequence ID" value="KSV17964.1"/>
    <property type="molecule type" value="Genomic_DNA"/>
</dbReference>
<protein>
    <submittedName>
        <fullName evidence="1">Uncharacterized protein</fullName>
    </submittedName>
</protein>
<accession>A0A0V8M2J8</accession>
<dbReference type="OrthoDB" id="156112at2"/>
<dbReference type="Proteomes" id="UP000053577">
    <property type="component" value="Unassembled WGS sequence"/>
</dbReference>
<dbReference type="AlphaFoldDB" id="A0A0V8M2J8"/>
<evidence type="ECO:0000313" key="3">
    <source>
        <dbReference type="Proteomes" id="UP000053577"/>
    </source>
</evidence>
<reference evidence="1 3" key="1">
    <citation type="journal article" date="2015" name="Sci. Rep.">
        <title>A comparative genomics and reductive dehalogenase gene transcription study of two chloroethene-respiring bacteria, Dehalococcoides mccartyi strains MB and 11a.</title>
        <authorList>
            <person name="Low A."/>
            <person name="Shen Z."/>
            <person name="Cheng D."/>
            <person name="Rogers M.J."/>
            <person name="Lee P.K."/>
            <person name="He J."/>
        </authorList>
    </citation>
    <scope>NUCLEOTIDE SEQUENCE [LARGE SCALE GENOMIC DNA]</scope>
    <source>
        <strain evidence="1 3">MB</strain>
    </source>
</reference>
<proteinExistence type="predicted"/>
<dbReference type="EMBL" id="CP141531">
    <property type="protein sequence ID" value="WRO07112.1"/>
    <property type="molecule type" value="Genomic_DNA"/>
</dbReference>
<evidence type="ECO:0000313" key="2">
    <source>
        <dbReference type="EMBL" id="WRO07112.1"/>
    </source>
</evidence>
<dbReference type="GeneID" id="3229332"/>
<dbReference type="RefSeq" id="WP_010937079.1">
    <property type="nucleotide sequence ID" value="NZ_CP019865.1"/>
</dbReference>
<sequence length="192" mass="21836">MRLRQYDPKESLSYLTLVSEVLGDYAAFQSPQDIIRRFGGESLTDITETPEVRLPELAPPLPIGYEQKVFQFKESGATGGSFDVVFNNEGQMVNFRAQLFFDGILAGMRAAYYNRLKLRSLIEQMADTGHVSFDNRSSRYYSYCNELMVTFCQMSDFGLTSVSTWITQREETCLQTMSDYSGVKLQPNFIGV</sequence>